<dbReference type="eggNOG" id="COG0463">
    <property type="taxonomic scope" value="Bacteria"/>
</dbReference>
<dbReference type="InterPro" id="IPR001173">
    <property type="entry name" value="Glyco_trans_2-like"/>
</dbReference>
<feature type="domain" description="Glycosyltransferase 2-like" evidence="1">
    <location>
        <begin position="282"/>
        <end position="435"/>
    </location>
</feature>
<dbReference type="SUPFAM" id="SSF53448">
    <property type="entry name" value="Nucleotide-diphospho-sugar transferases"/>
    <property type="match status" value="1"/>
</dbReference>
<dbReference type="Pfam" id="PF00535">
    <property type="entry name" value="Glycos_transf_2"/>
    <property type="match status" value="1"/>
</dbReference>
<evidence type="ECO:0000313" key="2">
    <source>
        <dbReference type="EMBL" id="AAK88837.1"/>
    </source>
</evidence>
<dbReference type="PIR" id="C98164">
    <property type="entry name" value="C98164"/>
</dbReference>
<dbReference type="InterPro" id="IPR050834">
    <property type="entry name" value="Glycosyltransf_2"/>
</dbReference>
<accession>A9CGW2</accession>
<dbReference type="BioCyc" id="AGRO:ATU4608-MONOMER"/>
<dbReference type="eggNOG" id="COG2227">
    <property type="taxonomic scope" value="Bacteria"/>
</dbReference>
<keyword evidence="3" id="KW-1185">Reference proteome</keyword>
<dbReference type="EnsemblBacteria" id="AAK88837">
    <property type="protein sequence ID" value="AAK88837"/>
    <property type="gene ID" value="Atu4608"/>
</dbReference>
<dbReference type="EMBL" id="AE007870">
    <property type="protein sequence ID" value="AAK88837.1"/>
    <property type="molecule type" value="Genomic_DNA"/>
</dbReference>
<protein>
    <recommendedName>
        <fullName evidence="1">Glycosyltransferase 2-like domain-containing protein</fullName>
    </recommendedName>
</protein>
<reference evidence="2 3" key="2">
    <citation type="journal article" date="2001" name="Science">
        <title>Genome sequence of the plant pathogen and biotechnology agent Agrobacterium tumefaciens C58.</title>
        <authorList>
            <person name="Goodner B."/>
            <person name="Hinkle G."/>
            <person name="Gattung S."/>
            <person name="Miller N."/>
            <person name="Blanchard M."/>
            <person name="Qurollo B."/>
            <person name="Goldman B.S."/>
            <person name="Cao Y."/>
            <person name="Askenazi M."/>
            <person name="Halling C."/>
            <person name="Mullin L."/>
            <person name="Houmiel K."/>
            <person name="Gordon J."/>
            <person name="Vaudin M."/>
            <person name="Iartchouk O."/>
            <person name="Epp A."/>
            <person name="Liu F."/>
            <person name="Wollam C."/>
            <person name="Allinger M."/>
            <person name="Doughty D."/>
            <person name="Scott C."/>
            <person name="Lappas C."/>
            <person name="Markelz B."/>
            <person name="Flanagan C."/>
            <person name="Crowell C."/>
            <person name="Gurson J."/>
            <person name="Lomo C."/>
            <person name="Sear C."/>
            <person name="Strub G."/>
            <person name="Cielo C."/>
            <person name="Slater S."/>
        </authorList>
    </citation>
    <scope>NUCLEOTIDE SEQUENCE [LARGE SCALE GENOMIC DNA]</scope>
    <source>
        <strain evidence="3">C58 / ATCC 33970</strain>
    </source>
</reference>
<dbReference type="OrthoDB" id="1853779at2"/>
<dbReference type="STRING" id="176299.Atu4608"/>
<dbReference type="PANTHER" id="PTHR43685">
    <property type="entry name" value="GLYCOSYLTRANSFERASE"/>
    <property type="match status" value="1"/>
</dbReference>
<dbReference type="CAZy" id="GT2">
    <property type="family name" value="Glycosyltransferase Family 2"/>
</dbReference>
<dbReference type="Gene3D" id="3.40.50.150">
    <property type="entry name" value="Vaccinia Virus protein VP39"/>
    <property type="match status" value="1"/>
</dbReference>
<evidence type="ECO:0000259" key="1">
    <source>
        <dbReference type="Pfam" id="PF00535"/>
    </source>
</evidence>
<dbReference type="Proteomes" id="UP000000813">
    <property type="component" value="Chromosome linear"/>
</dbReference>
<dbReference type="PIR" id="AD3123">
    <property type="entry name" value="AD3123"/>
</dbReference>
<dbReference type="Pfam" id="PF13489">
    <property type="entry name" value="Methyltransf_23"/>
    <property type="match status" value="1"/>
</dbReference>
<proteinExistence type="predicted"/>
<dbReference type="InterPro" id="IPR029044">
    <property type="entry name" value="Nucleotide-diphossugar_trans"/>
</dbReference>
<dbReference type="PANTHER" id="PTHR43685:SF11">
    <property type="entry name" value="GLYCOSYLTRANSFERASE TAGX-RELATED"/>
    <property type="match status" value="1"/>
</dbReference>
<dbReference type="Gene3D" id="3.90.550.10">
    <property type="entry name" value="Spore Coat Polysaccharide Biosynthesis Protein SpsA, Chain A"/>
    <property type="match status" value="1"/>
</dbReference>
<dbReference type="InterPro" id="IPR029063">
    <property type="entry name" value="SAM-dependent_MTases_sf"/>
</dbReference>
<name>A9CGW2_AGRFC</name>
<dbReference type="RefSeq" id="WP_010974006.1">
    <property type="nucleotide sequence ID" value="NC_003063.2"/>
</dbReference>
<sequence>MLNPDGHYDHAFERDNVYGHAVALLMRYRPLEPEMQTSTRTVHLDLGCGFGRIAEPLTEILGCDYIGIDGAADGLQSLKCRGFEAHELLFDTYEQTLNALREILGVRQVSSLTMLDTLEHLPNGDMVLRVIRELIGKTNAPAVISVPNVAHRDVGFKLAFGHWDYTRSGLLDHTHTRLFSRTSLKRTFGTAGLHIVDRNDVTLVSSDQYFPNTHPALATGTTLHSLLKTLRENVDDSAVVNQFVSLVVAGPQVSDHAYLEDSVRHSARPFLSIVMRTQGKRPHCLDEALTALAGQEDRDFELLLVGHKLSLEQQISVERAIEDSPEWLRKATRLIRVQDGNRTRPLNRGFEEALGEYIAILDDDDIPMAHWVSTFRTLAEKKPGAMLRAICARQDVDTVTVGGRKGVRAVGGFDPYRAEFDIVQHLVMNQSPTCALAFPRGAFHELNIRFDESLTTTEDWDFLQRVAIVVGVSSSQEITSIYHWWKLTEDSSRTDHNEAEWKSNHLAVYRKIDSLPILLPAGSAQQLRDLYNLAMTGMPAYEGDRASCVKEITAILTSKSWRWSVPLRWPAMRRGRKDPRVEDLASMTDLQLATLLARLRRSGSWQKTRIFHGDRRK</sequence>
<organism evidence="2 3">
    <name type="scientific">Agrobacterium fabrum (strain C58 / ATCC 33970)</name>
    <name type="common">Agrobacterium tumefaciens (strain C58)</name>
    <dbReference type="NCBI Taxonomy" id="176299"/>
    <lineage>
        <taxon>Bacteria</taxon>
        <taxon>Pseudomonadati</taxon>
        <taxon>Pseudomonadota</taxon>
        <taxon>Alphaproteobacteria</taxon>
        <taxon>Hyphomicrobiales</taxon>
        <taxon>Rhizobiaceae</taxon>
        <taxon>Rhizobium/Agrobacterium group</taxon>
        <taxon>Agrobacterium</taxon>
        <taxon>Agrobacterium tumefaciens complex</taxon>
    </lineage>
</organism>
<dbReference type="GeneID" id="1136482"/>
<dbReference type="PATRIC" id="fig|176299.10.peg.4415"/>
<gene>
    <name evidence="2" type="ordered locus">Atu4608</name>
</gene>
<dbReference type="HOGENOM" id="CLU_474648_0_0_5"/>
<evidence type="ECO:0000313" key="3">
    <source>
        <dbReference type="Proteomes" id="UP000000813"/>
    </source>
</evidence>
<dbReference type="SUPFAM" id="SSF53335">
    <property type="entry name" value="S-adenosyl-L-methionine-dependent methyltransferases"/>
    <property type="match status" value="1"/>
</dbReference>
<dbReference type="AlphaFoldDB" id="A9CGW2"/>
<reference evidence="2 3" key="1">
    <citation type="journal article" date="2001" name="Science">
        <title>The genome of the natural genetic engineer Agrobacterium tumefaciens C58.</title>
        <authorList>
            <person name="Wood D.W."/>
            <person name="Setubal J.C."/>
            <person name="Kaul R."/>
            <person name="Monks D.E."/>
            <person name="Kitajima J.P."/>
            <person name="Okura V.K."/>
            <person name="Zhou Y."/>
            <person name="Chen L."/>
            <person name="Wood G.E."/>
            <person name="Almeida N.F.Jr."/>
            <person name="Woo L."/>
            <person name="Chen Y."/>
            <person name="Paulsen I.T."/>
            <person name="Eisen J.A."/>
            <person name="Karp P.D."/>
            <person name="Bovee D.Sr."/>
            <person name="Chapman P."/>
            <person name="Clendenning J."/>
            <person name="Deatherage G."/>
            <person name="Gillet W."/>
            <person name="Grant C."/>
            <person name="Kutyavin T."/>
            <person name="Levy R."/>
            <person name="Li M.J."/>
            <person name="McClelland E."/>
            <person name="Palmieri A."/>
            <person name="Raymond C."/>
            <person name="Rouse G."/>
            <person name="Saenphimmachak C."/>
            <person name="Wu Z."/>
            <person name="Romero P."/>
            <person name="Gordon D."/>
            <person name="Zhang S."/>
            <person name="Yoo H."/>
            <person name="Tao Y."/>
            <person name="Biddle P."/>
            <person name="Jung M."/>
            <person name="Krespan W."/>
            <person name="Perry M."/>
            <person name="Gordon-Kamm B."/>
            <person name="Liao L."/>
            <person name="Kim S."/>
            <person name="Hendrick C."/>
            <person name="Zhao Z.Y."/>
            <person name="Dolan M."/>
            <person name="Chumley F."/>
            <person name="Tingey S.V."/>
            <person name="Tomb J.F."/>
            <person name="Gordon M.P."/>
            <person name="Olson M.V."/>
            <person name="Nester E.W."/>
        </authorList>
    </citation>
    <scope>NUCLEOTIDE SEQUENCE [LARGE SCALE GENOMIC DNA]</scope>
    <source>
        <strain evidence="3">C58 / ATCC 33970</strain>
    </source>
</reference>
<dbReference type="KEGG" id="atu:Atu4608"/>
<dbReference type="CDD" id="cd00761">
    <property type="entry name" value="Glyco_tranf_GTA_type"/>
    <property type="match status" value="1"/>
</dbReference>